<keyword evidence="1" id="KW-0812">Transmembrane</keyword>
<dbReference type="OrthoDB" id="5230947at2759"/>
<accession>A0A4Q1BQV0</accession>
<feature type="transmembrane region" description="Helical" evidence="1">
    <location>
        <begin position="49"/>
        <end position="76"/>
    </location>
</feature>
<sequence>MSACSGDPKNCSFCGSTPVDCAKHEVTGCTANPTQCTTMGQIISAIGRGIMAVISAIANVIMAIVGGITTVLLAIWDFITCGCCSGGRRSRRTGGGGTL</sequence>
<keyword evidence="1" id="KW-0472">Membrane</keyword>
<protein>
    <submittedName>
        <fullName evidence="2">Uncharacterized protein</fullName>
    </submittedName>
</protein>
<reference evidence="2 3" key="1">
    <citation type="submission" date="2016-06" db="EMBL/GenBank/DDBJ databases">
        <title>Evolution of pathogenesis and genome organization in the Tremellales.</title>
        <authorList>
            <person name="Cuomo C."/>
            <person name="Litvintseva A."/>
            <person name="Heitman J."/>
            <person name="Chen Y."/>
            <person name="Sun S."/>
            <person name="Springer D."/>
            <person name="Dromer F."/>
            <person name="Young S."/>
            <person name="Zeng Q."/>
            <person name="Chapman S."/>
            <person name="Gujja S."/>
            <person name="Saif S."/>
            <person name="Birren B."/>
        </authorList>
    </citation>
    <scope>NUCLEOTIDE SEQUENCE [LARGE SCALE GENOMIC DNA]</scope>
    <source>
        <strain evidence="2 3">ATCC 28783</strain>
    </source>
</reference>
<keyword evidence="3" id="KW-1185">Reference proteome</keyword>
<dbReference type="EMBL" id="SDIL01000020">
    <property type="protein sequence ID" value="RXK40325.1"/>
    <property type="molecule type" value="Genomic_DNA"/>
</dbReference>
<evidence type="ECO:0000313" key="2">
    <source>
        <dbReference type="EMBL" id="RXK40325.1"/>
    </source>
</evidence>
<dbReference type="Proteomes" id="UP000289152">
    <property type="component" value="Unassembled WGS sequence"/>
</dbReference>
<organism evidence="2 3">
    <name type="scientific">Tremella mesenterica</name>
    <name type="common">Jelly fungus</name>
    <dbReference type="NCBI Taxonomy" id="5217"/>
    <lineage>
        <taxon>Eukaryota</taxon>
        <taxon>Fungi</taxon>
        <taxon>Dikarya</taxon>
        <taxon>Basidiomycota</taxon>
        <taxon>Agaricomycotina</taxon>
        <taxon>Tremellomycetes</taxon>
        <taxon>Tremellales</taxon>
        <taxon>Tremellaceae</taxon>
        <taxon>Tremella</taxon>
    </lineage>
</organism>
<evidence type="ECO:0000313" key="3">
    <source>
        <dbReference type="Proteomes" id="UP000289152"/>
    </source>
</evidence>
<comment type="caution">
    <text evidence="2">The sequence shown here is derived from an EMBL/GenBank/DDBJ whole genome shotgun (WGS) entry which is preliminary data.</text>
</comment>
<proteinExistence type="predicted"/>
<evidence type="ECO:0000256" key="1">
    <source>
        <dbReference type="SAM" id="Phobius"/>
    </source>
</evidence>
<dbReference type="InParanoid" id="A0A4Q1BQV0"/>
<gene>
    <name evidence="2" type="ORF">M231_02439</name>
</gene>
<name>A0A4Q1BQV0_TREME</name>
<dbReference type="AlphaFoldDB" id="A0A4Q1BQV0"/>
<keyword evidence="1" id="KW-1133">Transmembrane helix</keyword>